<comment type="caution">
    <text evidence="6">The sequence shown here is derived from an EMBL/GenBank/DDBJ whole genome shotgun (WGS) entry which is preliminary data.</text>
</comment>
<evidence type="ECO:0000256" key="1">
    <source>
        <dbReference type="ARBA" id="ARBA00022475"/>
    </source>
</evidence>
<evidence type="ECO:0000313" key="6">
    <source>
        <dbReference type="EMBL" id="MBU9764997.1"/>
    </source>
</evidence>
<name>A0ABS6KN01_9MYCO</name>
<keyword evidence="2" id="KW-0732">Signal</keyword>
<evidence type="ECO:0000256" key="2">
    <source>
        <dbReference type="ARBA" id="ARBA00022729"/>
    </source>
</evidence>
<keyword evidence="4" id="KW-0564">Palmitate</keyword>
<evidence type="ECO:0000256" key="3">
    <source>
        <dbReference type="ARBA" id="ARBA00023136"/>
    </source>
</evidence>
<dbReference type="InterPro" id="IPR008691">
    <property type="entry name" value="LpqH"/>
</dbReference>
<dbReference type="Pfam" id="PF05481">
    <property type="entry name" value="Myco_19_kDa"/>
    <property type="match status" value="1"/>
</dbReference>
<dbReference type="EMBL" id="VOMB01000016">
    <property type="protein sequence ID" value="MBU9764997.1"/>
    <property type="molecule type" value="Genomic_DNA"/>
</dbReference>
<keyword evidence="3" id="KW-0472">Membrane</keyword>
<sequence length="128" mass="13350">MTVFAVSGCAAATGVPADTNTARITLEGQDTLSYPILCTQRSWLWTLETLPDTPGFTAIVSTGASISPEIVRISDVHGFTGSAAGDRMAGTEASIHGTTFTVSGTAHGSFADRPTGKTEVKYRLEAHC</sequence>
<keyword evidence="7" id="KW-1185">Reference proteome</keyword>
<proteinExistence type="predicted"/>
<accession>A0ABS6KN01</accession>
<gene>
    <name evidence="6" type="ORF">FR943_14240</name>
</gene>
<reference evidence="6 7" key="1">
    <citation type="journal article" date="2021" name="Sci. Rep.">
        <title>Phenotypic and genomic hallmarks of a novel, potentially pathogenic rapidly growing Mycobacterium species related to the Mycobacterium fortuitum complex.</title>
        <authorList>
            <person name="Gharbi R."/>
            <person name="Khanna V."/>
            <person name="Frigui W."/>
            <person name="Mhenni B."/>
            <person name="Brosch R."/>
            <person name="Mardassi H."/>
        </authorList>
    </citation>
    <scope>NUCLEOTIDE SEQUENCE [LARGE SCALE GENOMIC DNA]</scope>
    <source>
        <strain evidence="6 7">TNTM28</strain>
    </source>
</reference>
<keyword evidence="1" id="KW-1003">Cell membrane</keyword>
<dbReference type="Proteomes" id="UP000812982">
    <property type="component" value="Unassembled WGS sequence"/>
</dbReference>
<evidence type="ECO:0000256" key="5">
    <source>
        <dbReference type="ARBA" id="ARBA00023288"/>
    </source>
</evidence>
<keyword evidence="5" id="KW-0449">Lipoprotein</keyword>
<protein>
    <recommendedName>
        <fullName evidence="8">Lipoprotein LppE</fullName>
    </recommendedName>
</protein>
<evidence type="ECO:0000313" key="7">
    <source>
        <dbReference type="Proteomes" id="UP000812982"/>
    </source>
</evidence>
<evidence type="ECO:0008006" key="8">
    <source>
        <dbReference type="Google" id="ProtNLM"/>
    </source>
</evidence>
<evidence type="ECO:0000256" key="4">
    <source>
        <dbReference type="ARBA" id="ARBA00023139"/>
    </source>
</evidence>
<organism evidence="6 7">
    <name type="scientific">[Mycobacterium] fortunisiensis</name>
    <dbReference type="NCBI Taxonomy" id="2600579"/>
    <lineage>
        <taxon>Bacteria</taxon>
        <taxon>Bacillati</taxon>
        <taxon>Actinomycetota</taxon>
        <taxon>Actinomycetes</taxon>
        <taxon>Mycobacteriales</taxon>
        <taxon>Mycobacteriaceae</taxon>
        <taxon>Mycolicibacterium</taxon>
    </lineage>
</organism>